<comment type="similarity">
    <text evidence="1">Belongs to the FAM228 family.</text>
</comment>
<dbReference type="STRING" id="8167.A0A484CEX2"/>
<dbReference type="PANTHER" id="PTHR28584:SF1">
    <property type="entry name" value="PROTEIN FAM228B"/>
    <property type="match status" value="1"/>
</dbReference>
<evidence type="ECO:0000313" key="3">
    <source>
        <dbReference type="EMBL" id="TDH00308.1"/>
    </source>
</evidence>
<feature type="compositionally biased region" description="Polar residues" evidence="2">
    <location>
        <begin position="66"/>
        <end position="80"/>
    </location>
</feature>
<organism evidence="3 4">
    <name type="scientific">Perca flavescens</name>
    <name type="common">American yellow perch</name>
    <name type="synonym">Morone flavescens</name>
    <dbReference type="NCBI Taxonomy" id="8167"/>
    <lineage>
        <taxon>Eukaryota</taxon>
        <taxon>Metazoa</taxon>
        <taxon>Chordata</taxon>
        <taxon>Craniata</taxon>
        <taxon>Vertebrata</taxon>
        <taxon>Euteleostomi</taxon>
        <taxon>Actinopterygii</taxon>
        <taxon>Neopterygii</taxon>
        <taxon>Teleostei</taxon>
        <taxon>Neoteleostei</taxon>
        <taxon>Acanthomorphata</taxon>
        <taxon>Eupercaria</taxon>
        <taxon>Perciformes</taxon>
        <taxon>Percoidei</taxon>
        <taxon>Percidae</taxon>
        <taxon>Percinae</taxon>
        <taxon>Perca</taxon>
    </lineage>
</organism>
<protein>
    <recommendedName>
        <fullName evidence="5">Protein FAM228B</fullName>
    </recommendedName>
</protein>
<dbReference type="EMBL" id="SCKG01000018">
    <property type="protein sequence ID" value="TDH00308.1"/>
    <property type="molecule type" value="Genomic_DNA"/>
</dbReference>
<reference evidence="3 4" key="1">
    <citation type="submission" date="2019-01" db="EMBL/GenBank/DDBJ databases">
        <title>A chromosome-scale genome assembly of the yellow perch, Perca flavescens.</title>
        <authorList>
            <person name="Feron R."/>
            <person name="Morvezen R."/>
            <person name="Bestin A."/>
            <person name="Haffray P."/>
            <person name="Klopp C."/>
            <person name="Zahm M."/>
            <person name="Cabau C."/>
            <person name="Roques C."/>
            <person name="Donnadieu C."/>
            <person name="Bouchez O."/>
            <person name="Christie M."/>
            <person name="Larson W."/>
            <person name="Guiguen Y."/>
        </authorList>
    </citation>
    <scope>NUCLEOTIDE SEQUENCE [LARGE SCALE GENOMIC DNA]</scope>
    <source>
        <strain evidence="3">YP-PL-M2</strain>
        <tissue evidence="3">Blood</tissue>
    </source>
</reference>
<gene>
    <name evidence="3" type="ORF">EPR50_G00187230</name>
</gene>
<evidence type="ECO:0000256" key="2">
    <source>
        <dbReference type="SAM" id="MobiDB-lite"/>
    </source>
</evidence>
<evidence type="ECO:0000256" key="1">
    <source>
        <dbReference type="ARBA" id="ARBA00007753"/>
    </source>
</evidence>
<evidence type="ECO:0000313" key="4">
    <source>
        <dbReference type="Proteomes" id="UP000295070"/>
    </source>
</evidence>
<comment type="caution">
    <text evidence="3">The sequence shown here is derived from an EMBL/GenBank/DDBJ whole genome shotgun (WGS) entry which is preliminary data.</text>
</comment>
<dbReference type="InterPro" id="IPR040046">
    <property type="entry name" value="FAM228"/>
</dbReference>
<feature type="region of interest" description="Disordered" evidence="2">
    <location>
        <begin position="34"/>
        <end position="80"/>
    </location>
</feature>
<dbReference type="AlphaFoldDB" id="A0A484CEX2"/>
<dbReference type="Proteomes" id="UP000295070">
    <property type="component" value="Chromosome 18"/>
</dbReference>
<name>A0A484CEX2_PERFV</name>
<sequence length="336" mass="38269">MSPKKNNSASGVITFHTPFHVSLLKSEECMAVGKDATDRRKSLSHPSERTSSISKCVRAEKKDESSPSGPQSGATQDWPSHTSLRRLQAKMEDDNQQVKATIQAILDTENGFMKELERFLSQRDVTELRRRELLHKRWTERVWFPLQSRVEKHVSSCSPVAVKRRLSLYSHYLHQCNTKGVVLLESYDLREYNPFLLHIKKPHDVKLSTADLKDPLYLQLHERLKEKRTARSCEEGCKRQVEKLPQSDRPLTESVTSQADMLLHASSNHLVTASRKTPVVDETEGRKSSRIDTIPCRRLCATATPDGRSHQTGCRFSRCRQQAASVQQLQSSPTSK</sequence>
<keyword evidence="4" id="KW-1185">Reference proteome</keyword>
<accession>A0A484CEX2</accession>
<dbReference type="PANTHER" id="PTHR28584">
    <property type="entry name" value="FAMILY WITH SEQUENCE SIMILARITY 228 MEMBER A"/>
    <property type="match status" value="1"/>
</dbReference>
<proteinExistence type="inferred from homology"/>
<evidence type="ECO:0008006" key="5">
    <source>
        <dbReference type="Google" id="ProtNLM"/>
    </source>
</evidence>